<reference evidence="6" key="1">
    <citation type="submission" date="2019-08" db="EMBL/GenBank/DDBJ databases">
        <authorList>
            <person name="Kucharzyk K."/>
            <person name="Murdoch R.W."/>
            <person name="Higgins S."/>
            <person name="Loffler F."/>
        </authorList>
    </citation>
    <scope>NUCLEOTIDE SEQUENCE</scope>
</reference>
<keyword evidence="2" id="KW-0808">Transferase</keyword>
<evidence type="ECO:0000256" key="3">
    <source>
        <dbReference type="ARBA" id="ARBA00022729"/>
    </source>
</evidence>
<dbReference type="GO" id="GO:0016740">
    <property type="term" value="F:transferase activity"/>
    <property type="evidence" value="ECO:0007669"/>
    <property type="project" value="UniProtKB-KW"/>
</dbReference>
<proteinExistence type="predicted"/>
<dbReference type="GO" id="GO:0042597">
    <property type="term" value="C:periplasmic space"/>
    <property type="evidence" value="ECO:0007669"/>
    <property type="project" value="UniProtKB-SubCell"/>
</dbReference>
<accession>A0A644WT19</accession>
<keyword evidence="4" id="KW-0574">Periplasm</keyword>
<gene>
    <name evidence="6" type="ORF">SDC9_52983</name>
</gene>
<keyword evidence="3" id="KW-0732">Signal</keyword>
<evidence type="ECO:0000259" key="5">
    <source>
        <dbReference type="Pfam" id="PF16822"/>
    </source>
</evidence>
<evidence type="ECO:0000256" key="1">
    <source>
        <dbReference type="ARBA" id="ARBA00004418"/>
    </source>
</evidence>
<evidence type="ECO:0000256" key="2">
    <source>
        <dbReference type="ARBA" id="ARBA00022679"/>
    </source>
</evidence>
<evidence type="ECO:0000313" key="6">
    <source>
        <dbReference type="EMBL" id="MPM06681.1"/>
    </source>
</evidence>
<organism evidence="6">
    <name type="scientific">bioreactor metagenome</name>
    <dbReference type="NCBI Taxonomy" id="1076179"/>
    <lineage>
        <taxon>unclassified sequences</taxon>
        <taxon>metagenomes</taxon>
        <taxon>ecological metagenomes</taxon>
    </lineage>
</organism>
<protein>
    <recommendedName>
        <fullName evidence="5">AlgX/AlgJ SGNH hydrolase-like domain-containing protein</fullName>
    </recommendedName>
</protein>
<sequence length="379" mass="43036">MEKAKKNLIYIVFLISLLLPLLFSDFKGGGVSESEKRVLAKFPDIELNSLNSVNEFKDSFDIWFIDNIGFRNSAMRIKASIEYWLFNVSSNKSVVVGKDGWLFYTGSSNLEIAAGTYPISQEKLINIKNNQQKVQDKLHEKGINYLIILVPSKVSVYPENLYGNYSIRPTVIDKLSSFLGENTSIPVINLKNELLDAKVSDLLYYKQDTHWNDLGAYVGYCSVIKTLNQMNLLSTSPAGITFTDSTHDGDLLTMLNVDLPQEESPSININNSKAFRVQNGEQFTEMAELTKQADVKSFYIYKNPNVKKYRVLIYGDSFFNSSPITMLLAENVSELYFVPSYEIMEDMINYTKPDLVILEITERFINNLDKVPSPSDISK</sequence>
<dbReference type="AlphaFoldDB" id="A0A644WT19"/>
<comment type="subcellular location">
    <subcellularLocation>
        <location evidence="1">Periplasm</location>
    </subcellularLocation>
</comment>
<dbReference type="EMBL" id="VSSQ01001252">
    <property type="protein sequence ID" value="MPM06681.1"/>
    <property type="molecule type" value="Genomic_DNA"/>
</dbReference>
<dbReference type="InterPro" id="IPR031811">
    <property type="entry name" value="ALGX/ALGJ_SGNH-like"/>
</dbReference>
<evidence type="ECO:0000256" key="4">
    <source>
        <dbReference type="ARBA" id="ARBA00022764"/>
    </source>
</evidence>
<name>A0A644WT19_9ZZZZ</name>
<dbReference type="Pfam" id="PF16822">
    <property type="entry name" value="ALGX"/>
    <property type="match status" value="1"/>
</dbReference>
<feature type="domain" description="AlgX/AlgJ SGNH hydrolase-like" evidence="5">
    <location>
        <begin position="94"/>
        <end position="264"/>
    </location>
</feature>
<comment type="caution">
    <text evidence="6">The sequence shown here is derived from an EMBL/GenBank/DDBJ whole genome shotgun (WGS) entry which is preliminary data.</text>
</comment>